<evidence type="ECO:0000313" key="2">
    <source>
        <dbReference type="EMBL" id="AQK75367.1"/>
    </source>
</evidence>
<name>A0A1D6HLW1_MAIZE</name>
<dbReference type="AlphaFoldDB" id="A0A1D6HLW1"/>
<dbReference type="EMBL" id="CM000781">
    <property type="protein sequence ID" value="AQK75367.1"/>
    <property type="molecule type" value="Genomic_DNA"/>
</dbReference>
<sequence length="105" mass="12487">MNYFMLAMISSFHFSFLITETIYLIFFVLHFNDMFLSSCTTCYTMFSILFKCIPNVIPYKNSDKGNRLNVMDTYTKRINLCIFPVSLFFDYLLQRSGIICENIYK</sequence>
<evidence type="ECO:0000256" key="1">
    <source>
        <dbReference type="SAM" id="Phobius"/>
    </source>
</evidence>
<organism evidence="2">
    <name type="scientific">Zea mays</name>
    <name type="common">Maize</name>
    <dbReference type="NCBI Taxonomy" id="4577"/>
    <lineage>
        <taxon>Eukaryota</taxon>
        <taxon>Viridiplantae</taxon>
        <taxon>Streptophyta</taxon>
        <taxon>Embryophyta</taxon>
        <taxon>Tracheophyta</taxon>
        <taxon>Spermatophyta</taxon>
        <taxon>Magnoliopsida</taxon>
        <taxon>Liliopsida</taxon>
        <taxon>Poales</taxon>
        <taxon>Poaceae</taxon>
        <taxon>PACMAD clade</taxon>
        <taxon>Panicoideae</taxon>
        <taxon>Andropogonodae</taxon>
        <taxon>Andropogoneae</taxon>
        <taxon>Tripsacinae</taxon>
        <taxon>Zea</taxon>
    </lineage>
</organism>
<feature type="transmembrane region" description="Helical" evidence="1">
    <location>
        <begin position="35"/>
        <end position="57"/>
    </location>
</feature>
<proteinExistence type="predicted"/>
<feature type="transmembrane region" description="Helical" evidence="1">
    <location>
        <begin position="12"/>
        <end position="29"/>
    </location>
</feature>
<dbReference type="EMBL" id="CM000781">
    <property type="protein sequence ID" value="AQK75365.1"/>
    <property type="molecule type" value="Genomic_DNA"/>
</dbReference>
<keyword evidence="1" id="KW-0472">Membrane</keyword>
<gene>
    <name evidence="2" type="ORF">ZEAMMB73_Zm00001d018257</name>
</gene>
<protein>
    <submittedName>
        <fullName evidence="2">Uncharacterized protein</fullName>
    </submittedName>
</protein>
<reference evidence="2" key="1">
    <citation type="submission" date="2015-12" db="EMBL/GenBank/DDBJ databases">
        <title>Update maize B73 reference genome by single molecule sequencing technologies.</title>
        <authorList>
            <consortium name="Maize Genome Sequencing Project"/>
            <person name="Ware D."/>
        </authorList>
    </citation>
    <scope>NUCLEOTIDE SEQUENCE</scope>
    <source>
        <tissue evidence="2">Seedling</tissue>
    </source>
</reference>
<keyword evidence="1" id="KW-0812">Transmembrane</keyword>
<accession>A0A1D6HLW1</accession>
<keyword evidence="1" id="KW-1133">Transmembrane helix</keyword>